<feature type="compositionally biased region" description="Basic residues" evidence="1">
    <location>
        <begin position="9"/>
        <end position="24"/>
    </location>
</feature>
<accession>A0A6J4IEB4</accession>
<proteinExistence type="predicted"/>
<evidence type="ECO:0000256" key="1">
    <source>
        <dbReference type="SAM" id="MobiDB-lite"/>
    </source>
</evidence>
<gene>
    <name evidence="2" type="ORF">AVDCRST_MAG50-2070</name>
</gene>
<feature type="region of interest" description="Disordered" evidence="1">
    <location>
        <begin position="154"/>
        <end position="193"/>
    </location>
</feature>
<dbReference type="EMBL" id="CADCTF010000103">
    <property type="protein sequence ID" value="CAA9247703.1"/>
    <property type="molecule type" value="Genomic_DNA"/>
</dbReference>
<evidence type="ECO:0000313" key="2">
    <source>
        <dbReference type="EMBL" id="CAA9247703.1"/>
    </source>
</evidence>
<name>A0A6J4IEB4_9ACTN</name>
<protein>
    <submittedName>
        <fullName evidence="2">Uncharacterized protein</fullName>
    </submittedName>
</protein>
<reference evidence="2" key="1">
    <citation type="submission" date="2020-02" db="EMBL/GenBank/DDBJ databases">
        <authorList>
            <person name="Meier V. D."/>
        </authorList>
    </citation>
    <scope>NUCLEOTIDE SEQUENCE</scope>
    <source>
        <strain evidence="2">AVDCRST_MAG50</strain>
    </source>
</reference>
<feature type="non-terminal residue" evidence="2">
    <location>
        <position position="222"/>
    </location>
</feature>
<organism evidence="2">
    <name type="scientific">uncultured Acidimicrobiales bacterium</name>
    <dbReference type="NCBI Taxonomy" id="310071"/>
    <lineage>
        <taxon>Bacteria</taxon>
        <taxon>Bacillati</taxon>
        <taxon>Actinomycetota</taxon>
        <taxon>Acidimicrobiia</taxon>
        <taxon>Acidimicrobiales</taxon>
        <taxon>environmental samples</taxon>
    </lineage>
</organism>
<feature type="non-terminal residue" evidence="2">
    <location>
        <position position="1"/>
    </location>
</feature>
<dbReference type="AlphaFoldDB" id="A0A6J4IEB4"/>
<feature type="region of interest" description="Disordered" evidence="1">
    <location>
        <begin position="1"/>
        <end position="40"/>
    </location>
</feature>
<sequence length="222" mass="24305">AQQSDRMGHERHRNARLRGRRPARGAREPVPSHPVGGGAALRRVRRLGRGCVAAGHDRGCDHRVDRRRPRPLRHRRRHRAGAAEGADLALREVAAPLGEGRRAGRALVRPSGRRRRAARAVRASHPVVGLGAGRLPSHAVARLPALYRHRQPDLEHRSHRRRVPAARAVGGDRAGDERPPVHRRPRGAAGRRMVRLDPVPLALGPAALPIRAGRRAGGSSRL</sequence>